<sequence length="106" mass="12309">MITDGRFIELEMKKLIRRMVSKLLWEYTAYHSGFVKKSLNTEPSIPNYNSFECGLISMIRERIKGINRYFESVGVYVDGVILTRDTLLNTLNDTSIVMEKIFSGMM</sequence>
<proteinExistence type="predicted"/>
<evidence type="ECO:0000313" key="1">
    <source>
        <dbReference type="EMBL" id="QJA55475.1"/>
    </source>
</evidence>
<protein>
    <submittedName>
        <fullName evidence="1">Uncharacterized protein</fullName>
    </submittedName>
</protein>
<reference evidence="1" key="1">
    <citation type="submission" date="2020-03" db="EMBL/GenBank/DDBJ databases">
        <title>The deep terrestrial virosphere.</title>
        <authorList>
            <person name="Holmfeldt K."/>
            <person name="Nilsson E."/>
            <person name="Simone D."/>
            <person name="Lopez-Fernandez M."/>
            <person name="Wu X."/>
            <person name="de Brujin I."/>
            <person name="Lundin D."/>
            <person name="Andersson A."/>
            <person name="Bertilsson S."/>
            <person name="Dopson M."/>
        </authorList>
    </citation>
    <scope>NUCLEOTIDE SEQUENCE</scope>
    <source>
        <strain evidence="1">MM415B02042</strain>
    </source>
</reference>
<accession>A0A6M3IDG4</accession>
<dbReference type="EMBL" id="MT141161">
    <property type="protein sequence ID" value="QJA55475.1"/>
    <property type="molecule type" value="Genomic_DNA"/>
</dbReference>
<gene>
    <name evidence="1" type="ORF">MM415B02042_0013</name>
</gene>
<dbReference type="AlphaFoldDB" id="A0A6M3IDG4"/>
<organism evidence="1">
    <name type="scientific">viral metagenome</name>
    <dbReference type="NCBI Taxonomy" id="1070528"/>
    <lineage>
        <taxon>unclassified sequences</taxon>
        <taxon>metagenomes</taxon>
        <taxon>organismal metagenomes</taxon>
    </lineage>
</organism>
<name>A0A6M3IDG4_9ZZZZ</name>